<keyword evidence="2" id="KW-1185">Reference proteome</keyword>
<dbReference type="AlphaFoldDB" id="A0A8T1N6M0"/>
<name>A0A8T1N6M0_CARIL</name>
<evidence type="ECO:0000313" key="2">
    <source>
        <dbReference type="Proteomes" id="UP000811609"/>
    </source>
</evidence>
<sequence>MSKTAKQNQSRAPSLQAAAVVPTAPSTLESATEPSSVSTTLTAVDIEALTHQVLSRIYTADGSYLSVSQFGSISSPTLSIDNTYLVPKLSLNLLSVGQLCELCLKLTFPNADVDVQNPQTGQLIGTYRKIGCLFELASL</sequence>
<comment type="caution">
    <text evidence="1">The sequence shown here is derived from an EMBL/GenBank/DDBJ whole genome shotgun (WGS) entry which is preliminary data.</text>
</comment>
<reference evidence="1" key="1">
    <citation type="submission" date="2020-12" db="EMBL/GenBank/DDBJ databases">
        <title>WGS assembly of Carya illinoinensis cv. Pawnee.</title>
        <authorList>
            <person name="Platts A."/>
            <person name="Shu S."/>
            <person name="Wright S."/>
            <person name="Barry K."/>
            <person name="Edger P."/>
            <person name="Pires J.C."/>
            <person name="Schmutz J."/>
        </authorList>
    </citation>
    <scope>NUCLEOTIDE SEQUENCE</scope>
    <source>
        <tissue evidence="1">Leaf</tissue>
    </source>
</reference>
<evidence type="ECO:0000313" key="1">
    <source>
        <dbReference type="EMBL" id="KAG6624674.1"/>
    </source>
</evidence>
<accession>A0A8T1N6M0</accession>
<organism evidence="1 2">
    <name type="scientific">Carya illinoinensis</name>
    <name type="common">Pecan</name>
    <dbReference type="NCBI Taxonomy" id="32201"/>
    <lineage>
        <taxon>Eukaryota</taxon>
        <taxon>Viridiplantae</taxon>
        <taxon>Streptophyta</taxon>
        <taxon>Embryophyta</taxon>
        <taxon>Tracheophyta</taxon>
        <taxon>Spermatophyta</taxon>
        <taxon>Magnoliopsida</taxon>
        <taxon>eudicotyledons</taxon>
        <taxon>Gunneridae</taxon>
        <taxon>Pentapetalae</taxon>
        <taxon>rosids</taxon>
        <taxon>fabids</taxon>
        <taxon>Fagales</taxon>
        <taxon>Juglandaceae</taxon>
        <taxon>Carya</taxon>
    </lineage>
</organism>
<gene>
    <name evidence="1" type="ORF">CIPAW_16G044700</name>
</gene>
<dbReference type="EMBL" id="CM031824">
    <property type="protein sequence ID" value="KAG6624674.1"/>
    <property type="molecule type" value="Genomic_DNA"/>
</dbReference>
<dbReference type="Proteomes" id="UP000811609">
    <property type="component" value="Chromosome 16"/>
</dbReference>
<protein>
    <submittedName>
        <fullName evidence="1">Uncharacterized protein</fullName>
    </submittedName>
</protein>
<proteinExistence type="predicted"/>